<dbReference type="Proteomes" id="UP000008311">
    <property type="component" value="Unassembled WGS sequence"/>
</dbReference>
<evidence type="ECO:0000259" key="1">
    <source>
        <dbReference type="Pfam" id="PF03372"/>
    </source>
</evidence>
<dbReference type="SUPFAM" id="SSF56219">
    <property type="entry name" value="DNase I-like"/>
    <property type="match status" value="1"/>
</dbReference>
<dbReference type="AlphaFoldDB" id="B9SNG0"/>
<dbReference type="InterPro" id="IPR036691">
    <property type="entry name" value="Endo/exonu/phosph_ase_sf"/>
</dbReference>
<dbReference type="InParanoid" id="B9SNG0"/>
<sequence length="216" mass="25550">MWREEMSLCRNRRKDNWDLLRSLASINDSPWIVMGDFNDILNHREKRGGVAQPNWLVEGFRRAVWDSGLVDLGFQGCPFTWERGRESGLWVQERLNRMLGNGDWVARHKDARVVHLDSVVSDHFPIILHLYRVEGTRSSKRFRFENLWTNYGESEEVVRDSWNKEVGVSIQRRIRRKQMAVYIMEGLRREMGRLRARTDDEGLKEFSEVSSELGRV</sequence>
<protein>
    <recommendedName>
        <fullName evidence="1">Endonuclease/exonuclease/phosphatase domain-containing protein</fullName>
    </recommendedName>
</protein>
<evidence type="ECO:0000313" key="2">
    <source>
        <dbReference type="EMBL" id="EEF34838.1"/>
    </source>
</evidence>
<organism evidence="2 3">
    <name type="scientific">Ricinus communis</name>
    <name type="common">Castor bean</name>
    <dbReference type="NCBI Taxonomy" id="3988"/>
    <lineage>
        <taxon>Eukaryota</taxon>
        <taxon>Viridiplantae</taxon>
        <taxon>Streptophyta</taxon>
        <taxon>Embryophyta</taxon>
        <taxon>Tracheophyta</taxon>
        <taxon>Spermatophyta</taxon>
        <taxon>Magnoliopsida</taxon>
        <taxon>eudicotyledons</taxon>
        <taxon>Gunneridae</taxon>
        <taxon>Pentapetalae</taxon>
        <taxon>rosids</taxon>
        <taxon>fabids</taxon>
        <taxon>Malpighiales</taxon>
        <taxon>Euphorbiaceae</taxon>
        <taxon>Acalyphoideae</taxon>
        <taxon>Acalypheae</taxon>
        <taxon>Ricinus</taxon>
    </lineage>
</organism>
<reference evidence="3" key="1">
    <citation type="journal article" date="2010" name="Nat. Biotechnol.">
        <title>Draft genome sequence of the oilseed species Ricinus communis.</title>
        <authorList>
            <person name="Chan A.P."/>
            <person name="Crabtree J."/>
            <person name="Zhao Q."/>
            <person name="Lorenzi H."/>
            <person name="Orvis J."/>
            <person name="Puiu D."/>
            <person name="Melake-Berhan A."/>
            <person name="Jones K.M."/>
            <person name="Redman J."/>
            <person name="Chen G."/>
            <person name="Cahoon E.B."/>
            <person name="Gedil M."/>
            <person name="Stanke M."/>
            <person name="Haas B.J."/>
            <person name="Wortman J.R."/>
            <person name="Fraser-Liggett C.M."/>
            <person name="Ravel J."/>
            <person name="Rabinowicz P.D."/>
        </authorList>
    </citation>
    <scope>NUCLEOTIDE SEQUENCE [LARGE SCALE GENOMIC DNA]</scope>
    <source>
        <strain evidence="3">cv. Hale</strain>
    </source>
</reference>
<accession>B9SNG0</accession>
<dbReference type="GO" id="GO:0003824">
    <property type="term" value="F:catalytic activity"/>
    <property type="evidence" value="ECO:0007669"/>
    <property type="project" value="InterPro"/>
</dbReference>
<dbReference type="PANTHER" id="PTHR33710">
    <property type="entry name" value="BNAC02G09200D PROTEIN"/>
    <property type="match status" value="1"/>
</dbReference>
<dbReference type="EMBL" id="EQ974045">
    <property type="protein sequence ID" value="EEF34838.1"/>
    <property type="molecule type" value="Genomic_DNA"/>
</dbReference>
<dbReference type="Pfam" id="PF03372">
    <property type="entry name" value="Exo_endo_phos"/>
    <property type="match status" value="1"/>
</dbReference>
<dbReference type="InterPro" id="IPR005135">
    <property type="entry name" value="Endo/exonuclease/phosphatase"/>
</dbReference>
<feature type="domain" description="Endonuclease/exonuclease/phosphatase" evidence="1">
    <location>
        <begin position="9"/>
        <end position="123"/>
    </location>
</feature>
<dbReference type="Gene3D" id="3.60.10.10">
    <property type="entry name" value="Endonuclease/exonuclease/phosphatase"/>
    <property type="match status" value="1"/>
</dbReference>
<dbReference type="PANTHER" id="PTHR33710:SF64">
    <property type="entry name" value="ENDONUCLEASE_EXONUCLEASE_PHOSPHATASE DOMAIN-CONTAINING PROTEIN"/>
    <property type="match status" value="1"/>
</dbReference>
<name>B9SNG0_RICCO</name>
<dbReference type="eggNOG" id="KOG1075">
    <property type="taxonomic scope" value="Eukaryota"/>
</dbReference>
<proteinExistence type="predicted"/>
<keyword evidence="3" id="KW-1185">Reference proteome</keyword>
<evidence type="ECO:0000313" key="3">
    <source>
        <dbReference type="Proteomes" id="UP000008311"/>
    </source>
</evidence>
<gene>
    <name evidence="2" type="ORF">RCOM_1148630</name>
</gene>